<accession>A0A8S2IRV0</accession>
<name>A0A8S2IRV0_9BILA</name>
<gene>
    <name evidence="2" type="ORF">OVA965_LOCUS14928</name>
    <name evidence="3" type="ORF">TMI583_LOCUS14933</name>
</gene>
<evidence type="ECO:0000313" key="2">
    <source>
        <dbReference type="EMBL" id="CAF1008639.1"/>
    </source>
</evidence>
<reference evidence="3" key="1">
    <citation type="submission" date="2021-02" db="EMBL/GenBank/DDBJ databases">
        <authorList>
            <person name="Nowell W R."/>
        </authorList>
    </citation>
    <scope>NUCLEOTIDE SEQUENCE</scope>
</reference>
<protein>
    <submittedName>
        <fullName evidence="3">Uncharacterized protein</fullName>
    </submittedName>
</protein>
<evidence type="ECO:0000256" key="1">
    <source>
        <dbReference type="SAM" id="MobiDB-lite"/>
    </source>
</evidence>
<dbReference type="EMBL" id="CAJOBA010006610">
    <property type="protein sequence ID" value="CAF3777615.1"/>
    <property type="molecule type" value="Genomic_DNA"/>
</dbReference>
<dbReference type="Proteomes" id="UP000677228">
    <property type="component" value="Unassembled WGS sequence"/>
</dbReference>
<dbReference type="Proteomes" id="UP000682733">
    <property type="component" value="Unassembled WGS sequence"/>
</dbReference>
<proteinExistence type="predicted"/>
<feature type="region of interest" description="Disordered" evidence="1">
    <location>
        <begin position="381"/>
        <end position="403"/>
    </location>
</feature>
<comment type="caution">
    <text evidence="3">The sequence shown here is derived from an EMBL/GenBank/DDBJ whole genome shotgun (WGS) entry which is preliminary data.</text>
</comment>
<feature type="region of interest" description="Disordered" evidence="1">
    <location>
        <begin position="452"/>
        <end position="471"/>
    </location>
</feature>
<dbReference type="AlphaFoldDB" id="A0A8S2IRV0"/>
<feature type="compositionally biased region" description="Basic and acidic residues" evidence="1">
    <location>
        <begin position="462"/>
        <end position="471"/>
    </location>
</feature>
<evidence type="ECO:0000313" key="3">
    <source>
        <dbReference type="EMBL" id="CAF3777615.1"/>
    </source>
</evidence>
<sequence>MQRKKLHLKLTKLPDRIVGNKIYCLKLDGDNQNAWKDDNIKWWKYGGRLIKENKVPKLDAKYYVLEDDSNISRSVYISLFKRHLLLTQKFYKKVYVLISDPTIVVVQYVGDEQMALPSTKTPAVILQEIDRRVEHELARSIYQSLVCTTDASHYPEFVRFYQVWPRLAVVCANQKAINMFNAKFDEQPNELPDDYDELTDEQTDMMIYGYDYIFREHDYCFTKKSSESTTTLSSSTDQIVFYVCETRKETARRYINDIQYLLFLSSIEEFEAELKTIHQNWSSDFVEYFSSYVLKDINELELTEWRTVSLDGLVLLLNHLQEFYTNEISRGYCGLDDYRLKPSFSHLAQDKACLSLLEVCHPNDLVLNIQNMEIDKLHKAATDETNDTPLEPRREKPMTQSQLSRTFNDECVQFDSPTGRLVERREDVCDSTTWVTVGQTTTDTASTATFQIDEDITSDTPRATDEHNNGD</sequence>
<organism evidence="3 4">
    <name type="scientific">Didymodactylos carnosus</name>
    <dbReference type="NCBI Taxonomy" id="1234261"/>
    <lineage>
        <taxon>Eukaryota</taxon>
        <taxon>Metazoa</taxon>
        <taxon>Spiralia</taxon>
        <taxon>Gnathifera</taxon>
        <taxon>Rotifera</taxon>
        <taxon>Eurotatoria</taxon>
        <taxon>Bdelloidea</taxon>
        <taxon>Philodinida</taxon>
        <taxon>Philodinidae</taxon>
        <taxon>Didymodactylos</taxon>
    </lineage>
</organism>
<dbReference type="EMBL" id="CAJNOK010006601">
    <property type="protein sequence ID" value="CAF1008639.1"/>
    <property type="molecule type" value="Genomic_DNA"/>
</dbReference>
<evidence type="ECO:0000313" key="4">
    <source>
        <dbReference type="Proteomes" id="UP000682733"/>
    </source>
</evidence>